<dbReference type="AlphaFoldDB" id="A0A1L7XNY3"/>
<organism evidence="9 10">
    <name type="scientific">Phialocephala subalpina</name>
    <dbReference type="NCBI Taxonomy" id="576137"/>
    <lineage>
        <taxon>Eukaryota</taxon>
        <taxon>Fungi</taxon>
        <taxon>Dikarya</taxon>
        <taxon>Ascomycota</taxon>
        <taxon>Pezizomycotina</taxon>
        <taxon>Leotiomycetes</taxon>
        <taxon>Helotiales</taxon>
        <taxon>Mollisiaceae</taxon>
        <taxon>Phialocephala</taxon>
        <taxon>Phialocephala fortinii species complex</taxon>
    </lineage>
</organism>
<proteinExistence type="inferred from homology"/>
<keyword evidence="4" id="KW-0378">Hydrolase</keyword>
<evidence type="ECO:0000256" key="6">
    <source>
        <dbReference type="SAM" id="MobiDB-lite"/>
    </source>
</evidence>
<evidence type="ECO:0000313" key="9">
    <source>
        <dbReference type="EMBL" id="CZR66667.1"/>
    </source>
</evidence>
<evidence type="ECO:0000256" key="2">
    <source>
        <dbReference type="ARBA" id="ARBA00006865"/>
    </source>
</evidence>
<protein>
    <recommendedName>
        <fullName evidence="3">endo-1,3(4)-beta-glucanase</fullName>
        <ecNumber evidence="3">3.2.1.6</ecNumber>
    </recommendedName>
</protein>
<dbReference type="SUPFAM" id="SSF49899">
    <property type="entry name" value="Concanavalin A-like lectins/glucanases"/>
    <property type="match status" value="1"/>
</dbReference>
<dbReference type="OrthoDB" id="192832at2759"/>
<feature type="domain" description="GH16" evidence="8">
    <location>
        <begin position="1"/>
        <end position="289"/>
    </location>
</feature>
<dbReference type="PANTHER" id="PTHR10963">
    <property type="entry name" value="GLYCOSYL HYDROLASE-RELATED"/>
    <property type="match status" value="1"/>
</dbReference>
<evidence type="ECO:0000256" key="7">
    <source>
        <dbReference type="SAM" id="SignalP"/>
    </source>
</evidence>
<dbReference type="CDD" id="cd02181">
    <property type="entry name" value="GH16_fungal_Lam16A_glucanase"/>
    <property type="match status" value="1"/>
</dbReference>
<evidence type="ECO:0000256" key="3">
    <source>
        <dbReference type="ARBA" id="ARBA00012599"/>
    </source>
</evidence>
<dbReference type="GO" id="GO:0052861">
    <property type="term" value="F:endo-1,3(4)-beta-glucanase activity"/>
    <property type="evidence" value="ECO:0007669"/>
    <property type="project" value="UniProtKB-EC"/>
</dbReference>
<evidence type="ECO:0000313" key="10">
    <source>
        <dbReference type="Proteomes" id="UP000184330"/>
    </source>
</evidence>
<feature type="signal peptide" evidence="7">
    <location>
        <begin position="1"/>
        <end position="23"/>
    </location>
</feature>
<dbReference type="EC" id="3.2.1.6" evidence="3"/>
<dbReference type="Gene3D" id="2.60.120.200">
    <property type="match status" value="1"/>
</dbReference>
<evidence type="ECO:0000256" key="1">
    <source>
        <dbReference type="ARBA" id="ARBA00000124"/>
    </source>
</evidence>
<evidence type="ECO:0000256" key="4">
    <source>
        <dbReference type="ARBA" id="ARBA00022801"/>
    </source>
</evidence>
<keyword evidence="5" id="KW-0326">Glycosidase</keyword>
<keyword evidence="10" id="KW-1185">Reference proteome</keyword>
<dbReference type="EMBL" id="FJOG01000039">
    <property type="protein sequence ID" value="CZR66667.1"/>
    <property type="molecule type" value="Genomic_DNA"/>
</dbReference>
<feature type="chain" id="PRO_5012611728" description="endo-1,3(4)-beta-glucanase" evidence="7">
    <location>
        <begin position="24"/>
        <end position="557"/>
    </location>
</feature>
<name>A0A1L7XNY3_9HELO</name>
<evidence type="ECO:0000259" key="8">
    <source>
        <dbReference type="PROSITE" id="PS51762"/>
    </source>
</evidence>
<feature type="compositionally biased region" description="Polar residues" evidence="6">
    <location>
        <begin position="443"/>
        <end position="452"/>
    </location>
</feature>
<dbReference type="InterPro" id="IPR000757">
    <property type="entry name" value="Beta-glucanase-like"/>
</dbReference>
<reference evidence="9 10" key="1">
    <citation type="submission" date="2016-03" db="EMBL/GenBank/DDBJ databases">
        <authorList>
            <person name="Ploux O."/>
        </authorList>
    </citation>
    <scope>NUCLEOTIDE SEQUENCE [LARGE SCALE GENOMIC DNA]</scope>
    <source>
        <strain evidence="9 10">UAMH 11012</strain>
    </source>
</reference>
<dbReference type="GO" id="GO:0009251">
    <property type="term" value="P:glucan catabolic process"/>
    <property type="evidence" value="ECO:0007669"/>
    <property type="project" value="TreeGrafter"/>
</dbReference>
<evidence type="ECO:0000256" key="5">
    <source>
        <dbReference type="ARBA" id="ARBA00023295"/>
    </source>
</evidence>
<sequence>MIPITNSFAKFILATLFLRQAAASTYQLDTDYSGSSFFNGFSFFTQPDYTHGFVSYLNQTTASSQGLIVTMANGSVYMGVDHTSVLNPITGPGRASVRITSNKAWTHGLFILDLAHMPGTNCGSWPAYWMVGPNWPAGGEIDVIEGVNSNTLNQVSLHTNDNCSISGTNELGTMINPICQESASTGCGVLTSNPSSYGTPFNLASGGVYATEWTSTAIRLLTHHSTGYFPRSGIPADILAHSPDPSKWGLPQANMQGNCDIDKHFYQHQIVFDTTFCGDWAGSVWPWDPVCSVKAADCNTYVAKNPGAFADAYWMVNYLRVYTSVPAASSTSLKAAATSSSRAATTTFKQAATSTIKSSSSSSKATPSSTKSGSSITLISTKKTSSSLSLTSISTKSSGSSSTKKTSTSSSTSTLRSSTSSLKSSSSFQITRPQKSSTSSSSLHPNPTTNVSLPAPLPKVHPNHGPAIFARSGFLNVSSSVSSIIPAKSNAAVLASTVWGGVGVTSKVVVITSTGMASTTQSVSITTTMSKSEAGSLRGMGWKGGLVVMAGVVFWGL</sequence>
<dbReference type="Proteomes" id="UP000184330">
    <property type="component" value="Unassembled WGS sequence"/>
</dbReference>
<dbReference type="STRING" id="576137.A0A1L7XNY3"/>
<comment type="catalytic activity">
    <reaction evidence="1">
        <text>Endohydrolysis of (1-&gt;3)- or (1-&gt;4)-linkages in beta-D-glucans when the glucose residue whose reducing group is involved in the linkage to be hydrolyzed is itself substituted at C-3.</text>
        <dbReference type="EC" id="3.2.1.6"/>
    </reaction>
</comment>
<accession>A0A1L7XNY3</accession>
<dbReference type="Pfam" id="PF26113">
    <property type="entry name" value="GH16_XgeA"/>
    <property type="match status" value="1"/>
</dbReference>
<feature type="region of interest" description="Disordered" evidence="6">
    <location>
        <begin position="391"/>
        <end position="459"/>
    </location>
</feature>
<gene>
    <name evidence="9" type="ORF">PAC_16568</name>
</gene>
<dbReference type="PROSITE" id="PS51762">
    <property type="entry name" value="GH16_2"/>
    <property type="match status" value="1"/>
</dbReference>
<comment type="similarity">
    <text evidence="2">Belongs to the glycosyl hydrolase 16 family.</text>
</comment>
<dbReference type="InterPro" id="IPR050546">
    <property type="entry name" value="Glycosyl_Hydrlase_16"/>
</dbReference>
<dbReference type="InterPro" id="IPR013320">
    <property type="entry name" value="ConA-like_dom_sf"/>
</dbReference>
<dbReference type="FunFam" id="2.60.120.200:FF:000114">
    <property type="entry name" value="Probable endo-1,3(4)-beta-glucanase NFIA_089530"/>
    <property type="match status" value="1"/>
</dbReference>
<keyword evidence="7" id="KW-0732">Signal</keyword>
<dbReference type="PANTHER" id="PTHR10963:SF24">
    <property type="entry name" value="GLYCOSIDASE C21B10.07-RELATED"/>
    <property type="match status" value="1"/>
</dbReference>
<feature type="compositionally biased region" description="Low complexity" evidence="6">
    <location>
        <begin position="391"/>
        <end position="427"/>
    </location>
</feature>